<protein>
    <submittedName>
        <fullName evidence="4">PKD domain-containing protein</fullName>
    </submittedName>
</protein>
<proteinExistence type="predicted"/>
<dbReference type="InterPro" id="IPR013783">
    <property type="entry name" value="Ig-like_fold"/>
</dbReference>
<dbReference type="CDD" id="cd00146">
    <property type="entry name" value="PKD"/>
    <property type="match status" value="1"/>
</dbReference>
<organism evidence="4 5">
    <name type="scientific">Solirubrobacter ginsenosidimutans</name>
    <dbReference type="NCBI Taxonomy" id="490573"/>
    <lineage>
        <taxon>Bacteria</taxon>
        <taxon>Bacillati</taxon>
        <taxon>Actinomycetota</taxon>
        <taxon>Thermoleophilia</taxon>
        <taxon>Solirubrobacterales</taxon>
        <taxon>Solirubrobacteraceae</taxon>
        <taxon>Solirubrobacter</taxon>
    </lineage>
</organism>
<feature type="domain" description="PKD" evidence="2">
    <location>
        <begin position="472"/>
        <end position="552"/>
    </location>
</feature>
<dbReference type="GO" id="GO:0030246">
    <property type="term" value="F:carbohydrate binding"/>
    <property type="evidence" value="ECO:0007669"/>
    <property type="project" value="InterPro"/>
</dbReference>
<dbReference type="SUPFAM" id="SSF49299">
    <property type="entry name" value="PKD domain"/>
    <property type="match status" value="1"/>
</dbReference>
<evidence type="ECO:0000256" key="1">
    <source>
        <dbReference type="SAM" id="MobiDB-lite"/>
    </source>
</evidence>
<keyword evidence="5" id="KW-1185">Reference proteome</keyword>
<feature type="region of interest" description="Disordered" evidence="1">
    <location>
        <begin position="203"/>
        <end position="222"/>
    </location>
</feature>
<dbReference type="CDD" id="cd04084">
    <property type="entry name" value="CBM6_xylanase-like"/>
    <property type="match status" value="1"/>
</dbReference>
<feature type="non-terminal residue" evidence="4">
    <location>
        <position position="1"/>
    </location>
</feature>
<dbReference type="InterPro" id="IPR022409">
    <property type="entry name" value="PKD/Chitinase_dom"/>
</dbReference>
<dbReference type="Gene3D" id="2.60.120.260">
    <property type="entry name" value="Galactose-binding domain-like"/>
    <property type="match status" value="1"/>
</dbReference>
<dbReference type="Pfam" id="PF03422">
    <property type="entry name" value="CBM_6"/>
    <property type="match status" value="1"/>
</dbReference>
<dbReference type="GO" id="GO:0005975">
    <property type="term" value="P:carbohydrate metabolic process"/>
    <property type="evidence" value="ECO:0007669"/>
    <property type="project" value="UniProtKB-ARBA"/>
</dbReference>
<dbReference type="SMART" id="SM00089">
    <property type="entry name" value="PKD"/>
    <property type="match status" value="1"/>
</dbReference>
<dbReference type="PANTHER" id="PTHR19328">
    <property type="entry name" value="HEDGEHOG-INTERACTING PROTEIN"/>
    <property type="match status" value="1"/>
</dbReference>
<dbReference type="PANTHER" id="PTHR19328:SF75">
    <property type="entry name" value="ALDOSE SUGAR DEHYDROGENASE YLII"/>
    <property type="match status" value="1"/>
</dbReference>
<dbReference type="RefSeq" id="WP_270041587.1">
    <property type="nucleotide sequence ID" value="NZ_JAPDOD010000017.1"/>
</dbReference>
<dbReference type="Gene3D" id="2.120.10.30">
    <property type="entry name" value="TolB, C-terminal domain"/>
    <property type="match status" value="1"/>
</dbReference>
<dbReference type="InterPro" id="IPR000601">
    <property type="entry name" value="PKD_dom"/>
</dbReference>
<feature type="domain" description="CBM6" evidence="3">
    <location>
        <begin position="669"/>
        <end position="817"/>
    </location>
</feature>
<evidence type="ECO:0000313" key="5">
    <source>
        <dbReference type="Proteomes" id="UP001149140"/>
    </source>
</evidence>
<name>A0A9X3MTG8_9ACTN</name>
<dbReference type="AlphaFoldDB" id="A0A9X3MTG8"/>
<dbReference type="InterPro" id="IPR011042">
    <property type="entry name" value="6-blade_b-propeller_TolB-like"/>
</dbReference>
<dbReference type="Pfam" id="PF18911">
    <property type="entry name" value="PKD_4"/>
    <property type="match status" value="1"/>
</dbReference>
<comment type="caution">
    <text evidence="4">The sequence shown here is derived from an EMBL/GenBank/DDBJ whole genome shotgun (WGS) entry which is preliminary data.</text>
</comment>
<dbReference type="InterPro" id="IPR008979">
    <property type="entry name" value="Galactose-bd-like_sf"/>
</dbReference>
<accession>A0A9X3MTG8</accession>
<dbReference type="EMBL" id="JAPDOD010000017">
    <property type="protein sequence ID" value="MDA0162349.1"/>
    <property type="molecule type" value="Genomic_DNA"/>
</dbReference>
<dbReference type="Gene3D" id="2.60.40.10">
    <property type="entry name" value="Immunoglobulins"/>
    <property type="match status" value="1"/>
</dbReference>
<dbReference type="InterPro" id="IPR035986">
    <property type="entry name" value="PKD_dom_sf"/>
</dbReference>
<evidence type="ECO:0000259" key="2">
    <source>
        <dbReference type="PROSITE" id="PS50093"/>
    </source>
</evidence>
<dbReference type="Proteomes" id="UP001149140">
    <property type="component" value="Unassembled WGS sequence"/>
</dbReference>
<dbReference type="InterPro" id="IPR005084">
    <property type="entry name" value="CBM6"/>
</dbReference>
<dbReference type="SUPFAM" id="SSF49785">
    <property type="entry name" value="Galactose-binding domain-like"/>
    <property type="match status" value="1"/>
</dbReference>
<evidence type="ECO:0000313" key="4">
    <source>
        <dbReference type="EMBL" id="MDA0162349.1"/>
    </source>
</evidence>
<dbReference type="PROSITE" id="PS51175">
    <property type="entry name" value="CBM6"/>
    <property type="match status" value="1"/>
</dbReference>
<sequence length="972" mass="101654">QTVRTTNATGGTFTLTFNGQTTAPIAYNATAADIDTALEALSNVGANNIQTSGGPVSTANVNVFFRRALQQTNQNQITANGAALTGSTPTVATTTAQEGAWFQRPTGDDRRSTLNTNDLRGKLLRIKVKDTIAAGDQNKADLGSGAGAYTVPAGNLKDYSASHYAAVAGQPGFDTKFRPEIYAMGFRNPFRLQVDENDVAYVTDYSPDANTPARSRGPSGVGRMEIVRHPSNYGYPQCYSTKLGYYRWNFREFAPGTTTVGTPLDNPPQPIDCGNTSAFQNPSRWVRDGGPGFEPGLASTPPLSDPEIWYSYRDNVAGTPLGTPCFGYYATTPGPAAPGSTTECPRLFPELFTGGVGPHGAVKYHYDPANAGTKKFPPYYDNSVILGEFTQDTMREVKLDSQNRVFKINSFMPCGAANVPSSPFTFECDNPMDMQFGKDGSFYLLTYGDGFFAANLDAGLYRWDYVKGQRAPKAVLTTDRTDGPLPLTVKFKGSASSDDDPGDSIRFEWDFGDGSPLSTEPDPTHVYTKAGRYTAILSVFDSTGAKTATSTIITAGNSSPTVTVTAPLDGGLFSFGDKLQFKVTVTDPEDPSINCNDVQVTFVLGHDTHGHAEQSTTGCTGFLQTDAGDVSHGGNVFGVISATYTDKGGQGANAAAPPLSTTNQVQTRQKHQEVEFVVNQSGTATATNTDGPTGAGVHRSSLAAADWIQLNGPFNLFQADSISFRVSDVQPTGTGLPRTVGSPLAAIEIRQDSITGPILTTANLTSTGSTVAAAIWNTQTFALPPSTGKHELFFVFRSVTGGTTGGNLFNLNWAEFNGNGVTVQQTTATGTATGTVPATLSLALGTPASFGPFTAGVAKTYNATTTATVISSAGDATLSVSDPSSVATGHLVNGTFSLPSALTAKAASAAGTGGAFAPVGGSAAPTTLLTYAAPVSNDAVTVSFAQAIGANDALRTGSYSKTLTFTLSTTTP</sequence>
<dbReference type="PROSITE" id="PS50093">
    <property type="entry name" value="PKD"/>
    <property type="match status" value="1"/>
</dbReference>
<gene>
    <name evidence="4" type="ORF">OM076_18905</name>
</gene>
<evidence type="ECO:0000259" key="3">
    <source>
        <dbReference type="PROSITE" id="PS51175"/>
    </source>
</evidence>
<reference evidence="4" key="1">
    <citation type="submission" date="2022-10" db="EMBL/GenBank/DDBJ databases">
        <title>The WGS of Solirubrobacter ginsenosidimutans DSM 21036.</title>
        <authorList>
            <person name="Jiang Z."/>
        </authorList>
    </citation>
    <scope>NUCLEOTIDE SEQUENCE</scope>
    <source>
        <strain evidence="4">DSM 21036</strain>
    </source>
</reference>